<accession>A0ABS0NSE7</accession>
<dbReference type="InterPro" id="IPR050248">
    <property type="entry name" value="Polysacc_deacetylase_ArnD"/>
</dbReference>
<feature type="signal peptide" evidence="1">
    <location>
        <begin position="1"/>
        <end position="26"/>
    </location>
</feature>
<feature type="domain" description="NodB homology" evidence="2">
    <location>
        <begin position="41"/>
        <end position="154"/>
    </location>
</feature>
<organism evidence="3 4">
    <name type="scientific">Streptomyces pactum</name>
    <dbReference type="NCBI Taxonomy" id="68249"/>
    <lineage>
        <taxon>Bacteria</taxon>
        <taxon>Bacillati</taxon>
        <taxon>Actinomycetota</taxon>
        <taxon>Actinomycetes</taxon>
        <taxon>Kitasatosporales</taxon>
        <taxon>Streptomycetaceae</taxon>
        <taxon>Streptomyces</taxon>
    </lineage>
</organism>
<evidence type="ECO:0000256" key="1">
    <source>
        <dbReference type="SAM" id="SignalP"/>
    </source>
</evidence>
<dbReference type="InterPro" id="IPR002509">
    <property type="entry name" value="NODB_dom"/>
</dbReference>
<evidence type="ECO:0000313" key="3">
    <source>
        <dbReference type="EMBL" id="MBH5338139.1"/>
    </source>
</evidence>
<dbReference type="SUPFAM" id="SSF88713">
    <property type="entry name" value="Glycoside hydrolase/deacetylase"/>
    <property type="match status" value="1"/>
</dbReference>
<evidence type="ECO:0000313" key="4">
    <source>
        <dbReference type="Proteomes" id="UP000807371"/>
    </source>
</evidence>
<feature type="chain" id="PRO_5046501886" evidence="1">
    <location>
        <begin position="27"/>
        <end position="239"/>
    </location>
</feature>
<dbReference type="PANTHER" id="PTHR10587">
    <property type="entry name" value="GLYCOSYL TRANSFERASE-RELATED"/>
    <property type="match status" value="1"/>
</dbReference>
<dbReference type="Pfam" id="PF01522">
    <property type="entry name" value="Polysacc_deac_1"/>
    <property type="match status" value="1"/>
</dbReference>
<keyword evidence="1" id="KW-0732">Signal</keyword>
<proteinExistence type="predicted"/>
<dbReference type="Gene3D" id="3.20.20.370">
    <property type="entry name" value="Glycoside hydrolase/deacetylase"/>
    <property type="match status" value="1"/>
</dbReference>
<comment type="caution">
    <text evidence="3">The sequence shown here is derived from an EMBL/GenBank/DDBJ whole genome shotgun (WGS) entry which is preliminary data.</text>
</comment>
<dbReference type="Proteomes" id="UP000807371">
    <property type="component" value="Unassembled WGS sequence"/>
</dbReference>
<reference evidence="3 4" key="1">
    <citation type="submission" date="2020-09" db="EMBL/GenBank/DDBJ databases">
        <title>Biosynthesis of the nuclear factor of activated T cells inhibitor NFAT-133 and its congeners in Streptomyces pactum.</title>
        <authorList>
            <person name="Zhou W."/>
            <person name="Posri P."/>
            <person name="Abugrain M.E."/>
            <person name="Weisberg A.J."/>
            <person name="Chang J.H."/>
            <person name="Mahmud T."/>
        </authorList>
    </citation>
    <scope>NUCLEOTIDE SEQUENCE [LARGE SCALE GENOMIC DNA]</scope>
    <source>
        <strain evidence="3 4">ATCC 27456</strain>
    </source>
</reference>
<dbReference type="CDD" id="cd10917">
    <property type="entry name" value="CE4_NodB_like_6s_7s"/>
    <property type="match status" value="1"/>
</dbReference>
<keyword evidence="4" id="KW-1185">Reference proteome</keyword>
<name>A0ABS0NSE7_9ACTN</name>
<dbReference type="InterPro" id="IPR011330">
    <property type="entry name" value="Glyco_hydro/deAcase_b/a-brl"/>
</dbReference>
<sequence length="239" mass="25828">MRRSVCAAGAGAVAFLVGTSVVLAPAASSYPSTYSRQRCGNTTSQRVMITFDDWNDADPHLATRTGDHLRSKGIRAAYFLNGKDAARHPDIVRTLRDQGHYVGNHGTNHRNLTGLTDAQVRAEIAGGVKSNVLRPPHGAWDDRVRDIAAGMGYRICTWTVSTRDWERVNGSLRSTTSIRGYWKSAPPAAKAGGNILGHLWTNYPKAVAGLIADVHAEGRLFCRNRGPVPAGWPTVPACT</sequence>
<gene>
    <name evidence="3" type="ORF">IHE55_26500</name>
</gene>
<dbReference type="RefSeq" id="WP_197991340.1">
    <property type="nucleotide sequence ID" value="NZ_JACYXC010000001.1"/>
</dbReference>
<dbReference type="EMBL" id="JACYXC010000001">
    <property type="protein sequence ID" value="MBH5338139.1"/>
    <property type="molecule type" value="Genomic_DNA"/>
</dbReference>
<evidence type="ECO:0000259" key="2">
    <source>
        <dbReference type="Pfam" id="PF01522"/>
    </source>
</evidence>
<protein>
    <submittedName>
        <fullName evidence="3">Polysaccharide deacetylase family protein</fullName>
    </submittedName>
</protein>